<keyword evidence="6" id="KW-1133">Transmembrane helix</keyword>
<dbReference type="EMBL" id="CAJHIA010000032">
    <property type="protein sequence ID" value="CAD6448485.1"/>
    <property type="molecule type" value="Genomic_DNA"/>
</dbReference>
<dbReference type="Proteomes" id="UP000624404">
    <property type="component" value="Unassembled WGS sequence"/>
</dbReference>
<dbReference type="GO" id="GO:0016671">
    <property type="term" value="F:oxidoreductase activity, acting on a sulfur group of donors, disulfide as acceptor"/>
    <property type="evidence" value="ECO:0007669"/>
    <property type="project" value="InterPro"/>
</dbReference>
<name>A0A8H2ZW64_9HELO</name>
<evidence type="ECO:0000256" key="1">
    <source>
        <dbReference type="ARBA" id="ARBA00004613"/>
    </source>
</evidence>
<evidence type="ECO:0000256" key="4">
    <source>
        <dbReference type="ARBA" id="ARBA00022729"/>
    </source>
</evidence>
<comment type="caution">
    <text evidence="7">The sequence shown here is derived from an EMBL/GenBank/DDBJ whole genome shotgun (WGS) entry which is preliminary data.</text>
</comment>
<feature type="transmembrane region" description="Helical" evidence="6">
    <location>
        <begin position="71"/>
        <end position="88"/>
    </location>
</feature>
<keyword evidence="8" id="KW-1185">Reference proteome</keyword>
<evidence type="ECO:0000256" key="3">
    <source>
        <dbReference type="ARBA" id="ARBA00022525"/>
    </source>
</evidence>
<dbReference type="AlphaFoldDB" id="A0A8H2ZW64"/>
<comment type="similarity">
    <text evidence="2">Belongs to the GILT family.</text>
</comment>
<dbReference type="PANTHER" id="PTHR13234:SF8">
    <property type="entry name" value="GAMMA-INTERFERON-INDUCIBLE LYSOSOMAL THIOL REDUCTASE"/>
    <property type="match status" value="1"/>
</dbReference>
<keyword evidence="6" id="KW-0472">Membrane</keyword>
<keyword evidence="6" id="KW-0812">Transmembrane</keyword>
<dbReference type="GO" id="GO:0005576">
    <property type="term" value="C:extracellular region"/>
    <property type="evidence" value="ECO:0007669"/>
    <property type="project" value="UniProtKB-SubCell"/>
</dbReference>
<protein>
    <submittedName>
        <fullName evidence="7">08b0ec02-ca04-45ab-b289-fa2e027dc21e</fullName>
    </submittedName>
</protein>
<evidence type="ECO:0000256" key="5">
    <source>
        <dbReference type="ARBA" id="ARBA00023180"/>
    </source>
</evidence>
<gene>
    <name evidence="7" type="ORF">SCLTRI_LOCUS8277</name>
</gene>
<keyword evidence="4" id="KW-0732">Signal</keyword>
<evidence type="ECO:0000313" key="7">
    <source>
        <dbReference type="EMBL" id="CAD6448485.1"/>
    </source>
</evidence>
<dbReference type="OrthoDB" id="958254at2759"/>
<evidence type="ECO:0000256" key="2">
    <source>
        <dbReference type="ARBA" id="ARBA00005679"/>
    </source>
</evidence>
<reference evidence="7" key="1">
    <citation type="submission" date="2020-10" db="EMBL/GenBank/DDBJ databases">
        <authorList>
            <person name="Kusch S."/>
        </authorList>
    </citation>
    <scope>NUCLEOTIDE SEQUENCE</scope>
    <source>
        <strain evidence="7">SwB9</strain>
    </source>
</reference>
<dbReference type="InterPro" id="IPR004911">
    <property type="entry name" value="Interferon-induced_GILT"/>
</dbReference>
<organism evidence="7 8">
    <name type="scientific">Sclerotinia trifoliorum</name>
    <dbReference type="NCBI Taxonomy" id="28548"/>
    <lineage>
        <taxon>Eukaryota</taxon>
        <taxon>Fungi</taxon>
        <taxon>Dikarya</taxon>
        <taxon>Ascomycota</taxon>
        <taxon>Pezizomycotina</taxon>
        <taxon>Leotiomycetes</taxon>
        <taxon>Helotiales</taxon>
        <taxon>Sclerotiniaceae</taxon>
        <taxon>Sclerotinia</taxon>
    </lineage>
</organism>
<evidence type="ECO:0000313" key="8">
    <source>
        <dbReference type="Proteomes" id="UP000624404"/>
    </source>
</evidence>
<keyword evidence="5" id="KW-0325">Glycoprotein</keyword>
<keyword evidence="3" id="KW-0964">Secreted</keyword>
<proteinExistence type="inferred from homology"/>
<sequence>MARHLARHIPNLYLKLPQRLKASTTSLYLSVLYGSIKMKDSLPTINTNLEYQNMDNEKAERMLTGPPPRRARPLAFGALTVALLYFLWTANLHQLFMGCGMKLQSTEMKPVADIVSISDHKLVPLEAHIMSKCPDAQDCLKMMVLPAMQRVYDKVNFTLSFIGAPTDNDGVACKHGPQECMGNILELCAASLYPDPKIYLGFTMCLTRDYKDIPERSLVEDCALEHGMDFNKLNECTAQDDGGYGMGMLRDSVRRSIEAGVTKSCTVRLNEEIFCVRDGRKWTDCPGGSEVNDLILAVEKLYNQS</sequence>
<comment type="subcellular location">
    <subcellularLocation>
        <location evidence="1">Secreted</location>
    </subcellularLocation>
</comment>
<dbReference type="Pfam" id="PF03227">
    <property type="entry name" value="GILT"/>
    <property type="match status" value="1"/>
</dbReference>
<evidence type="ECO:0000256" key="6">
    <source>
        <dbReference type="SAM" id="Phobius"/>
    </source>
</evidence>
<accession>A0A8H2ZW64</accession>
<dbReference type="PANTHER" id="PTHR13234">
    <property type="entry name" value="GAMMA-INTERFERON INDUCIBLE LYSOSOMAL THIOL REDUCTASE GILT"/>
    <property type="match status" value="1"/>
</dbReference>